<keyword evidence="2" id="KW-0808">Transferase</keyword>
<sequence>MKTEQEIIDLWESADVLVSICCTAYNHEKYIEQALSGFLEQETNFSFEIIVSDDCSTDNTTSIIRKYAKDYPNIIKPIYQEENQYSKGALPIRDFILPKVSGKYIALCEGDDYWNNPEKLQIQVDLLEENPTYMGCGHNTMFLEGGNITERLFLDPECTKKTYTFDDIVDYAYFHTTSLVYRYNDKYKKYIDEYLAKYSCVNRNDYYMLLVFSNFGPIGYINKVMSVYRLNDGGIWSGAGNEDQIQMFLKGCVDFSHIFPGYKSDFMISFANTFCEHINDVSLGFIDTFLSMLSVKDHELIIKSLIVFKKRDNDVIKECSEYITFLEKNLNDHSLKSLVIKIMNVTRVLPILRKIRGAIKKCKE</sequence>
<dbReference type="EMBL" id="CP021781">
    <property type="protein sequence ID" value="AXA33401.1"/>
    <property type="molecule type" value="Genomic_DNA"/>
</dbReference>
<dbReference type="PANTHER" id="PTHR22916:SF3">
    <property type="entry name" value="UDP-GLCNAC:BETAGAL BETA-1,3-N-ACETYLGLUCOSAMINYLTRANSFERASE-LIKE PROTEIN 1"/>
    <property type="match status" value="1"/>
</dbReference>
<reference evidence="3 5" key="2">
    <citation type="submission" date="2019-08" db="EMBL/GenBank/DDBJ databases">
        <title>Complete genome sequences of Francisella adeliensis (FSC1325 and FSC1326).</title>
        <authorList>
            <person name="Ohrman C."/>
            <person name="Uneklint I."/>
            <person name="Vallesi A."/>
            <person name="Karlsson L."/>
            <person name="Sjodin A."/>
        </authorList>
    </citation>
    <scope>NUCLEOTIDE SEQUENCE [LARGE SCALE GENOMIC DNA]</scope>
    <source>
        <strain evidence="3 5">FSC1325</strain>
    </source>
</reference>
<dbReference type="Proteomes" id="UP000251120">
    <property type="component" value="Chromosome"/>
</dbReference>
<evidence type="ECO:0000313" key="4">
    <source>
        <dbReference type="Proteomes" id="UP000251120"/>
    </source>
</evidence>
<dbReference type="InterPro" id="IPR029044">
    <property type="entry name" value="Nucleotide-diphossugar_trans"/>
</dbReference>
<dbReference type="OrthoDB" id="5605222at2"/>
<evidence type="ECO:0000313" key="3">
    <source>
        <dbReference type="EMBL" id="QIW11629.1"/>
    </source>
</evidence>
<evidence type="ECO:0000313" key="5">
    <source>
        <dbReference type="Proteomes" id="UP000681131"/>
    </source>
</evidence>
<keyword evidence="5" id="KW-1185">Reference proteome</keyword>
<dbReference type="Gene3D" id="3.90.550.10">
    <property type="entry name" value="Spore Coat Polysaccharide Biosynthesis Protein SpsA, Chain A"/>
    <property type="match status" value="1"/>
</dbReference>
<evidence type="ECO:0000259" key="1">
    <source>
        <dbReference type="Pfam" id="PF00535"/>
    </source>
</evidence>
<feature type="domain" description="Glycosyltransferase 2-like" evidence="1">
    <location>
        <begin position="19"/>
        <end position="146"/>
    </location>
</feature>
<dbReference type="AlphaFoldDB" id="A0A2Z4XWZ3"/>
<dbReference type="GO" id="GO:0016758">
    <property type="term" value="F:hexosyltransferase activity"/>
    <property type="evidence" value="ECO:0007669"/>
    <property type="project" value="UniProtKB-ARBA"/>
</dbReference>
<reference evidence="2 4" key="1">
    <citation type="submission" date="2017-06" db="EMBL/GenBank/DDBJ databases">
        <title>Complete genome of Francisella adeliensis.</title>
        <authorList>
            <person name="Vallesi A."/>
            <person name="Sjodin A."/>
        </authorList>
    </citation>
    <scope>NUCLEOTIDE SEQUENCE [LARGE SCALE GENOMIC DNA]</scope>
    <source>
        <strain evidence="2 4">FDC440</strain>
    </source>
</reference>
<dbReference type="RefSeq" id="WP_112869574.1">
    <property type="nucleotide sequence ID" value="NZ_CP021781.1"/>
</dbReference>
<evidence type="ECO:0000313" key="2">
    <source>
        <dbReference type="EMBL" id="AXA33401.1"/>
    </source>
</evidence>
<name>A0A2Z4XWZ3_9GAMM</name>
<dbReference type="EMBL" id="CP043424">
    <property type="protein sequence ID" value="QIW11629.1"/>
    <property type="molecule type" value="Genomic_DNA"/>
</dbReference>
<dbReference type="InterPro" id="IPR001173">
    <property type="entry name" value="Glyco_trans_2-like"/>
</dbReference>
<dbReference type="Pfam" id="PF00535">
    <property type="entry name" value="Glycos_transf_2"/>
    <property type="match status" value="1"/>
</dbReference>
<dbReference type="KEGG" id="fad:CDH04_02765"/>
<dbReference type="SUPFAM" id="SSF53448">
    <property type="entry name" value="Nucleotide-diphospho-sugar transferases"/>
    <property type="match status" value="1"/>
</dbReference>
<gene>
    <name evidence="2" type="ORF">CDH04_02765</name>
    <name evidence="3" type="ORF">FZC43_02765</name>
</gene>
<dbReference type="Proteomes" id="UP000681131">
    <property type="component" value="Chromosome"/>
</dbReference>
<protein>
    <submittedName>
        <fullName evidence="2">Glycosyl transferase</fullName>
    </submittedName>
    <submittedName>
        <fullName evidence="3">Glycosyltransferase</fullName>
    </submittedName>
</protein>
<organism evidence="2 4">
    <name type="scientific">Francisella adeliensis</name>
    <dbReference type="NCBI Taxonomy" id="2007306"/>
    <lineage>
        <taxon>Bacteria</taxon>
        <taxon>Pseudomonadati</taxon>
        <taxon>Pseudomonadota</taxon>
        <taxon>Gammaproteobacteria</taxon>
        <taxon>Thiotrichales</taxon>
        <taxon>Francisellaceae</taxon>
        <taxon>Francisella</taxon>
    </lineage>
</organism>
<proteinExistence type="predicted"/>
<accession>A0A2Z4XWZ3</accession>
<dbReference type="PANTHER" id="PTHR22916">
    <property type="entry name" value="GLYCOSYLTRANSFERASE"/>
    <property type="match status" value="1"/>
</dbReference>